<dbReference type="Proteomes" id="UP000244867">
    <property type="component" value="Unassembled WGS sequence"/>
</dbReference>
<reference evidence="2 3" key="1">
    <citation type="submission" date="2018-03" db="EMBL/GenBank/DDBJ databases">
        <authorList>
            <person name="Keele B.F."/>
        </authorList>
    </citation>
    <scope>NUCLEOTIDE SEQUENCE [LARGE SCALE GENOMIC DNA]</scope>
    <source>
        <strain evidence="2 3">IB-3</strain>
    </source>
</reference>
<proteinExistence type="predicted"/>
<accession>A0A2R7YVR3</accession>
<evidence type="ECO:0000256" key="1">
    <source>
        <dbReference type="SAM" id="Phobius"/>
    </source>
</evidence>
<feature type="transmembrane region" description="Helical" evidence="1">
    <location>
        <begin position="40"/>
        <end position="61"/>
    </location>
</feature>
<keyword evidence="1" id="KW-0472">Membrane</keyword>
<evidence type="ECO:0000313" key="3">
    <source>
        <dbReference type="Proteomes" id="UP000244867"/>
    </source>
</evidence>
<dbReference type="EMBL" id="PYXZ01000005">
    <property type="protein sequence ID" value="PUA80507.1"/>
    <property type="molecule type" value="Genomic_DNA"/>
</dbReference>
<comment type="caution">
    <text evidence="2">The sequence shown here is derived from an EMBL/GenBank/DDBJ whole genome shotgun (WGS) entry which is preliminary data.</text>
</comment>
<keyword evidence="1" id="KW-1133">Transmembrane helix</keyword>
<organism evidence="2 3">
    <name type="scientific">Nocardioides currus</name>
    <dbReference type="NCBI Taxonomy" id="2133958"/>
    <lineage>
        <taxon>Bacteria</taxon>
        <taxon>Bacillati</taxon>
        <taxon>Actinomycetota</taxon>
        <taxon>Actinomycetes</taxon>
        <taxon>Propionibacteriales</taxon>
        <taxon>Nocardioidaceae</taxon>
        <taxon>Nocardioides</taxon>
    </lineage>
</organism>
<keyword evidence="1" id="KW-0812">Transmembrane</keyword>
<keyword evidence="3" id="KW-1185">Reference proteome</keyword>
<dbReference type="AlphaFoldDB" id="A0A2R7YVR3"/>
<gene>
    <name evidence="2" type="ORF">C7S10_12080</name>
</gene>
<feature type="transmembrane region" description="Helical" evidence="1">
    <location>
        <begin position="12"/>
        <end position="34"/>
    </location>
</feature>
<protein>
    <submittedName>
        <fullName evidence="2">Uncharacterized protein</fullName>
    </submittedName>
</protein>
<sequence length="67" mass="6665">MRVWLVPECCMAYLQYFGAGLAALGVCGVIASIVSPDQGGIGTVAVGVVLLCVGIAVLVLAGRKASG</sequence>
<name>A0A2R7YVR3_9ACTN</name>
<evidence type="ECO:0000313" key="2">
    <source>
        <dbReference type="EMBL" id="PUA80507.1"/>
    </source>
</evidence>